<gene>
    <name evidence="7" type="ORF">ADEAN_000205200</name>
</gene>
<dbReference type="Proteomes" id="UP000515908">
    <property type="component" value="Chromosome 03"/>
</dbReference>
<dbReference type="PANTHER" id="PTHR13780:SF35">
    <property type="entry name" value="LD22662P"/>
    <property type="match status" value="1"/>
</dbReference>
<evidence type="ECO:0000259" key="6">
    <source>
        <dbReference type="PROSITE" id="PS51371"/>
    </source>
</evidence>
<dbReference type="SMART" id="SM00116">
    <property type="entry name" value="CBS"/>
    <property type="match status" value="4"/>
</dbReference>
<feature type="compositionally biased region" description="Acidic residues" evidence="5">
    <location>
        <begin position="234"/>
        <end position="251"/>
    </location>
</feature>
<dbReference type="PROSITE" id="PS51371">
    <property type="entry name" value="CBS"/>
    <property type="match status" value="2"/>
</dbReference>
<protein>
    <submittedName>
        <fullName evidence="7">CBS domain containing protein, putative</fullName>
    </submittedName>
</protein>
<dbReference type="VEuPathDB" id="TriTrypDB:ADEAN_000205200"/>
<keyword evidence="3 4" id="KW-0129">CBS domain</keyword>
<evidence type="ECO:0000256" key="1">
    <source>
        <dbReference type="ARBA" id="ARBA00006750"/>
    </source>
</evidence>
<sequence>MSGADLHYIPASAPAGHKPDGKEEKHKALLETGYKPSKEECQQLAEPISYFLSQCSCYDMLSTSTQVVVLDVDAPLAVAFIAAQETRVQSCVLWDTKQKIYVGVLTSTDYMQILLFCVSNPDKADAVSTWSIAHWRKMKGKMSSTQTVVDHTGTALEVDIFKRGRPDGLVSCTTDSTLCECLQIMKEKDVRRIVGLAEKEGEAFSVVSMMDVEQIVEFLGVMFFCVEKNQLGGQEEEDEEKPQDAPSDSDESSSKSQRAGSGGDLLHPGRETEREARKPPSVFSIGDTLLSPKLCEMLSQAGEDGLQSEKKVGPYTSIFDIPFCFIENVGVHRHQVIYVLLDQHLHEALSLLLYYNVESVAVVDSAEGLHIIDVISRSDLLRMEDQGVYNTLLTVREALASKLKDKIFVFYEQDSLRSIFAHFVHQRVKELFMVDPATGKLQGQINISEFVFLLAFGG</sequence>
<dbReference type="Gene3D" id="3.10.580.10">
    <property type="entry name" value="CBS-domain"/>
    <property type="match status" value="2"/>
</dbReference>
<name>A0A7G2C629_9TRYP</name>
<reference evidence="7 8" key="1">
    <citation type="submission" date="2020-08" db="EMBL/GenBank/DDBJ databases">
        <authorList>
            <person name="Newling K."/>
            <person name="Davey J."/>
            <person name="Forrester S."/>
        </authorList>
    </citation>
    <scope>NUCLEOTIDE SEQUENCE [LARGE SCALE GENOMIC DNA]</scope>
    <source>
        <strain evidence="8">Crithidia deanei Carvalho (ATCC PRA-265)</strain>
    </source>
</reference>
<evidence type="ECO:0000256" key="3">
    <source>
        <dbReference type="ARBA" id="ARBA00023122"/>
    </source>
</evidence>
<dbReference type="InterPro" id="IPR046342">
    <property type="entry name" value="CBS_dom_sf"/>
</dbReference>
<comment type="similarity">
    <text evidence="1">Belongs to the 5'-AMP-activated protein kinase gamma subunit family.</text>
</comment>
<dbReference type="OrthoDB" id="449052at2759"/>
<feature type="domain" description="CBS" evidence="6">
    <location>
        <begin position="331"/>
        <end position="392"/>
    </location>
</feature>
<dbReference type="InterPro" id="IPR000644">
    <property type="entry name" value="CBS_dom"/>
</dbReference>
<feature type="domain" description="CBS" evidence="6">
    <location>
        <begin position="60"/>
        <end position="123"/>
    </location>
</feature>
<organism evidence="7 8">
    <name type="scientific">Angomonas deanei</name>
    <dbReference type="NCBI Taxonomy" id="59799"/>
    <lineage>
        <taxon>Eukaryota</taxon>
        <taxon>Discoba</taxon>
        <taxon>Euglenozoa</taxon>
        <taxon>Kinetoplastea</taxon>
        <taxon>Metakinetoplastina</taxon>
        <taxon>Trypanosomatida</taxon>
        <taxon>Trypanosomatidae</taxon>
        <taxon>Strigomonadinae</taxon>
        <taxon>Angomonas</taxon>
    </lineage>
</organism>
<evidence type="ECO:0000313" key="7">
    <source>
        <dbReference type="EMBL" id="CAD2214601.1"/>
    </source>
</evidence>
<keyword evidence="8" id="KW-1185">Reference proteome</keyword>
<feature type="region of interest" description="Disordered" evidence="5">
    <location>
        <begin position="232"/>
        <end position="285"/>
    </location>
</feature>
<accession>A0A7G2C629</accession>
<evidence type="ECO:0000313" key="8">
    <source>
        <dbReference type="Proteomes" id="UP000515908"/>
    </source>
</evidence>
<feature type="region of interest" description="Disordered" evidence="5">
    <location>
        <begin position="1"/>
        <end position="27"/>
    </location>
</feature>
<dbReference type="SUPFAM" id="SSF54631">
    <property type="entry name" value="CBS-domain pair"/>
    <property type="match status" value="2"/>
</dbReference>
<dbReference type="AlphaFoldDB" id="A0A7G2C629"/>
<dbReference type="PANTHER" id="PTHR13780">
    <property type="entry name" value="AMP-ACTIVATED PROTEIN KINASE, GAMMA REGULATORY SUBUNIT"/>
    <property type="match status" value="1"/>
</dbReference>
<evidence type="ECO:0000256" key="5">
    <source>
        <dbReference type="SAM" id="MobiDB-lite"/>
    </source>
</evidence>
<evidence type="ECO:0000256" key="2">
    <source>
        <dbReference type="ARBA" id="ARBA00022737"/>
    </source>
</evidence>
<evidence type="ECO:0000256" key="4">
    <source>
        <dbReference type="PROSITE-ProRule" id="PRU00703"/>
    </source>
</evidence>
<proteinExistence type="inferred from homology"/>
<feature type="compositionally biased region" description="Basic and acidic residues" evidence="5">
    <location>
        <begin position="17"/>
        <end position="27"/>
    </location>
</feature>
<keyword evidence="2" id="KW-0677">Repeat</keyword>
<feature type="compositionally biased region" description="Basic and acidic residues" evidence="5">
    <location>
        <begin position="267"/>
        <end position="278"/>
    </location>
</feature>
<dbReference type="InterPro" id="IPR050511">
    <property type="entry name" value="AMPK_gamma/SDS23_families"/>
</dbReference>
<dbReference type="EMBL" id="LR877147">
    <property type="protein sequence ID" value="CAD2214601.1"/>
    <property type="molecule type" value="Genomic_DNA"/>
</dbReference>
<dbReference type="Pfam" id="PF00571">
    <property type="entry name" value="CBS"/>
    <property type="match status" value="1"/>
</dbReference>